<accession>A0A3R9EX32</accession>
<keyword evidence="2" id="KW-0680">Restriction system</keyword>
<dbReference type="AlphaFoldDB" id="A0A3R9EX32"/>
<dbReference type="GO" id="GO:0003677">
    <property type="term" value="F:DNA binding"/>
    <property type="evidence" value="ECO:0007669"/>
    <property type="project" value="UniProtKB-KW"/>
</dbReference>
<evidence type="ECO:0000313" key="6">
    <source>
        <dbReference type="Proteomes" id="UP000277537"/>
    </source>
</evidence>
<keyword evidence="5" id="KW-0378">Hydrolase</keyword>
<dbReference type="InterPro" id="IPR052021">
    <property type="entry name" value="Type-I_RS_S_subunit"/>
</dbReference>
<keyword evidence="3" id="KW-0238">DNA-binding</keyword>
<dbReference type="PANTHER" id="PTHR30408:SF12">
    <property type="entry name" value="TYPE I RESTRICTION ENZYME MJAVIII SPECIFICITY SUBUNIT"/>
    <property type="match status" value="1"/>
</dbReference>
<evidence type="ECO:0000256" key="3">
    <source>
        <dbReference type="ARBA" id="ARBA00023125"/>
    </source>
</evidence>
<gene>
    <name evidence="5" type="ORF">EGT73_14605</name>
</gene>
<sequence length="468" mass="51801">MSTVWNTYRIEDIADKITIGPFGSRMKSDAYVESGVPVIRGTNLTGSKKFSGDWVFISEQLAKQLENCCVSNGDLVFPHRGSIGEVGLVDNQFHQYMMSSSLMKLRCNPNIADSEFIYYFFKSHQGRYELLKNASQVGTPGIGQPLTSLKNIEIKLPSLGEQRKIAKILSDLDDKIHINNQINQTLESIAQALFKSWFVDFDPVRAKIAAKQEGKDAELAAMCAISGKSEIELQQMAEDDFAALRATAALFPDGLVESELGEVPKGWVVSTVGDQIQTVGGGTPSTKNVDFWDDGIHYWTTPKDLSNLTDKILLNTERKITDAGLKKISSGLLPKDTVLMSSRAPVGYLALSKIEVAINQGYIAILPNMKYSAEYLIQWCEANMAEIKGRASGTTFQEISKKNFREISFVCPDDKVVVSYTKTVKTLYDEITSKAKENQSLINLRDTLLPKLMSGEISLNKNMGSIDD</sequence>
<evidence type="ECO:0000256" key="1">
    <source>
        <dbReference type="ARBA" id="ARBA00010923"/>
    </source>
</evidence>
<proteinExistence type="inferred from homology"/>
<dbReference type="Pfam" id="PF01420">
    <property type="entry name" value="Methylase_S"/>
    <property type="match status" value="2"/>
</dbReference>
<protein>
    <submittedName>
        <fullName evidence="5">Restriction endonuclease subunit S</fullName>
    </submittedName>
</protein>
<dbReference type="CDD" id="cd17273">
    <property type="entry name" value="RMtype1_S_EcoJA69PI-TRD1-CR1_like"/>
    <property type="match status" value="1"/>
</dbReference>
<dbReference type="Proteomes" id="UP000277537">
    <property type="component" value="Unassembled WGS sequence"/>
</dbReference>
<dbReference type="InterPro" id="IPR044946">
    <property type="entry name" value="Restrct_endonuc_typeI_TRD_sf"/>
</dbReference>
<evidence type="ECO:0000313" key="5">
    <source>
        <dbReference type="EMBL" id="RSE20781.1"/>
    </source>
</evidence>
<organism evidence="5 6">
    <name type="scientific">Acinetobacter johnsonii</name>
    <dbReference type="NCBI Taxonomy" id="40214"/>
    <lineage>
        <taxon>Bacteria</taxon>
        <taxon>Pseudomonadati</taxon>
        <taxon>Pseudomonadota</taxon>
        <taxon>Gammaproteobacteria</taxon>
        <taxon>Moraxellales</taxon>
        <taxon>Moraxellaceae</taxon>
        <taxon>Acinetobacter</taxon>
    </lineage>
</organism>
<dbReference type="GO" id="GO:0004519">
    <property type="term" value="F:endonuclease activity"/>
    <property type="evidence" value="ECO:0007669"/>
    <property type="project" value="UniProtKB-KW"/>
</dbReference>
<reference evidence="5 6" key="1">
    <citation type="submission" date="2018-10" db="EMBL/GenBank/DDBJ databases">
        <title>Transmission dynamics of multidrug resistant bacteria on intensive care unit surfaces.</title>
        <authorList>
            <person name="D'Souza A.W."/>
            <person name="Potter R.F."/>
            <person name="Wallace M."/>
            <person name="Shupe A."/>
            <person name="Patel S."/>
            <person name="Sun S."/>
            <person name="Gul D."/>
            <person name="Kwon J.H."/>
            <person name="Andleeb S."/>
            <person name="Burnham C.-A.D."/>
            <person name="Dantas G."/>
        </authorList>
    </citation>
    <scope>NUCLEOTIDE SEQUENCE [LARGE SCALE GENOMIC DNA]</scope>
    <source>
        <strain evidence="5 6">AJ_385</strain>
    </source>
</reference>
<evidence type="ECO:0000256" key="2">
    <source>
        <dbReference type="ARBA" id="ARBA00022747"/>
    </source>
</evidence>
<keyword evidence="5" id="KW-0540">Nuclease</keyword>
<feature type="domain" description="Type I restriction modification DNA specificity" evidence="4">
    <location>
        <begin position="264"/>
        <end position="438"/>
    </location>
</feature>
<dbReference type="PANTHER" id="PTHR30408">
    <property type="entry name" value="TYPE-1 RESTRICTION ENZYME ECOKI SPECIFICITY PROTEIN"/>
    <property type="match status" value="1"/>
</dbReference>
<keyword evidence="5" id="KW-0255">Endonuclease</keyword>
<dbReference type="EMBL" id="RHXE01000043">
    <property type="protein sequence ID" value="RSE20781.1"/>
    <property type="molecule type" value="Genomic_DNA"/>
</dbReference>
<comment type="similarity">
    <text evidence="1">Belongs to the type-I restriction system S methylase family.</text>
</comment>
<dbReference type="InterPro" id="IPR000055">
    <property type="entry name" value="Restrct_endonuc_typeI_TRD"/>
</dbReference>
<feature type="domain" description="Type I restriction modification DNA specificity" evidence="4">
    <location>
        <begin position="5"/>
        <end position="187"/>
    </location>
</feature>
<name>A0A3R9EX32_ACIJO</name>
<comment type="caution">
    <text evidence="5">The sequence shown here is derived from an EMBL/GenBank/DDBJ whole genome shotgun (WGS) entry which is preliminary data.</text>
</comment>
<dbReference type="GO" id="GO:0009307">
    <property type="term" value="P:DNA restriction-modification system"/>
    <property type="evidence" value="ECO:0007669"/>
    <property type="project" value="UniProtKB-KW"/>
</dbReference>
<dbReference type="RefSeq" id="WP_125274714.1">
    <property type="nucleotide sequence ID" value="NZ_RHXE01000043.1"/>
</dbReference>
<dbReference type="SUPFAM" id="SSF116734">
    <property type="entry name" value="DNA methylase specificity domain"/>
    <property type="match status" value="2"/>
</dbReference>
<dbReference type="Gene3D" id="3.90.220.20">
    <property type="entry name" value="DNA methylase specificity domains"/>
    <property type="match status" value="2"/>
</dbReference>
<evidence type="ECO:0000259" key="4">
    <source>
        <dbReference type="Pfam" id="PF01420"/>
    </source>
</evidence>